<sequence length="120" mass="13853">MKRSWLLSRCQSLRSTKSAKRHLLNEPDSDGAHHCELRRSKKSQRWERCSGQLRSVGGGGLPEIENPRQRYRHELLLPTVSTQVCYVNERTIENFISNAQGQAEDRSFSIDSSKLHRSFV</sequence>
<keyword evidence="3" id="KW-1185">Reference proteome</keyword>
<dbReference type="AlphaFoldDB" id="A0AAD5R4X3"/>
<dbReference type="Proteomes" id="UP001196413">
    <property type="component" value="Unassembled WGS sequence"/>
</dbReference>
<evidence type="ECO:0000256" key="1">
    <source>
        <dbReference type="SAM" id="MobiDB-lite"/>
    </source>
</evidence>
<gene>
    <name evidence="2" type="ORF">KIN20_031276</name>
</gene>
<evidence type="ECO:0000313" key="2">
    <source>
        <dbReference type="EMBL" id="KAJ1369730.1"/>
    </source>
</evidence>
<feature type="region of interest" description="Disordered" evidence="1">
    <location>
        <begin position="18"/>
        <end position="37"/>
    </location>
</feature>
<reference evidence="2" key="1">
    <citation type="submission" date="2021-06" db="EMBL/GenBank/DDBJ databases">
        <title>Parelaphostrongylus tenuis whole genome reference sequence.</title>
        <authorList>
            <person name="Garwood T.J."/>
            <person name="Larsen P.A."/>
            <person name="Fountain-Jones N.M."/>
            <person name="Garbe J.R."/>
            <person name="Macchietto M.G."/>
            <person name="Kania S.A."/>
            <person name="Gerhold R.W."/>
            <person name="Richards J.E."/>
            <person name="Wolf T.M."/>
        </authorList>
    </citation>
    <scope>NUCLEOTIDE SEQUENCE</scope>
    <source>
        <strain evidence="2">MNPRO001-30</strain>
        <tissue evidence="2">Meninges</tissue>
    </source>
</reference>
<evidence type="ECO:0000313" key="3">
    <source>
        <dbReference type="Proteomes" id="UP001196413"/>
    </source>
</evidence>
<comment type="caution">
    <text evidence="2">The sequence shown here is derived from an EMBL/GenBank/DDBJ whole genome shotgun (WGS) entry which is preliminary data.</text>
</comment>
<accession>A0AAD5R4X3</accession>
<protein>
    <submittedName>
        <fullName evidence="2">Uncharacterized protein</fullName>
    </submittedName>
</protein>
<organism evidence="2 3">
    <name type="scientific">Parelaphostrongylus tenuis</name>
    <name type="common">Meningeal worm</name>
    <dbReference type="NCBI Taxonomy" id="148309"/>
    <lineage>
        <taxon>Eukaryota</taxon>
        <taxon>Metazoa</taxon>
        <taxon>Ecdysozoa</taxon>
        <taxon>Nematoda</taxon>
        <taxon>Chromadorea</taxon>
        <taxon>Rhabditida</taxon>
        <taxon>Rhabditina</taxon>
        <taxon>Rhabditomorpha</taxon>
        <taxon>Strongyloidea</taxon>
        <taxon>Metastrongylidae</taxon>
        <taxon>Parelaphostrongylus</taxon>
    </lineage>
</organism>
<name>A0AAD5R4X3_PARTN</name>
<proteinExistence type="predicted"/>
<dbReference type="EMBL" id="JAHQIW010006666">
    <property type="protein sequence ID" value="KAJ1369730.1"/>
    <property type="molecule type" value="Genomic_DNA"/>
</dbReference>